<dbReference type="EC" id="1.13.11.5" evidence="10"/>
<comment type="similarity">
    <text evidence="2">Belongs to the homogentisate dioxygenase family.</text>
</comment>
<name>A0A951Q128_9NOST</name>
<dbReference type="GO" id="GO:0006559">
    <property type="term" value="P:L-phenylalanine catabolic process"/>
    <property type="evidence" value="ECO:0007669"/>
    <property type="project" value="InterPro"/>
</dbReference>
<evidence type="ECO:0000256" key="6">
    <source>
        <dbReference type="ARBA" id="ARBA00023004"/>
    </source>
</evidence>
<reference evidence="10" key="2">
    <citation type="journal article" date="2022" name="Microbiol. Resour. Announc.">
        <title>Metagenome Sequencing to Explore Phylogenomics of Terrestrial Cyanobacteria.</title>
        <authorList>
            <person name="Ward R.D."/>
            <person name="Stajich J.E."/>
            <person name="Johansen J.R."/>
            <person name="Huntemann M."/>
            <person name="Clum A."/>
            <person name="Foster B."/>
            <person name="Foster B."/>
            <person name="Roux S."/>
            <person name="Palaniappan K."/>
            <person name="Varghese N."/>
            <person name="Mukherjee S."/>
            <person name="Reddy T.B.K."/>
            <person name="Daum C."/>
            <person name="Copeland A."/>
            <person name="Chen I.A."/>
            <person name="Ivanova N.N."/>
            <person name="Kyrpides N.C."/>
            <person name="Shapiro N."/>
            <person name="Eloe-Fadrosh E.A."/>
            <person name="Pietrasiak N."/>
        </authorList>
    </citation>
    <scope>NUCLEOTIDE SEQUENCE</scope>
    <source>
        <strain evidence="10">JT2-VF2</strain>
    </source>
</reference>
<proteinExistence type="inferred from homology"/>
<dbReference type="PANTHER" id="PTHR11056">
    <property type="entry name" value="HOMOGENTISATE 1,2-DIOXYGENASE"/>
    <property type="match status" value="1"/>
</dbReference>
<feature type="active site" description="Proton acceptor" evidence="7">
    <location>
        <position position="263"/>
    </location>
</feature>
<dbReference type="CDD" id="cd02208">
    <property type="entry name" value="cupin_RmlC-like"/>
    <property type="match status" value="1"/>
</dbReference>
<evidence type="ECO:0000313" key="10">
    <source>
        <dbReference type="EMBL" id="MBW4562866.1"/>
    </source>
</evidence>
<dbReference type="AlphaFoldDB" id="A0A951Q128"/>
<dbReference type="EMBL" id="JAHHHN010000009">
    <property type="protein sequence ID" value="MBW4562866.1"/>
    <property type="molecule type" value="Genomic_DNA"/>
</dbReference>
<evidence type="ECO:0000256" key="7">
    <source>
        <dbReference type="PIRSR" id="PIRSR605708-1"/>
    </source>
</evidence>
<dbReference type="Pfam" id="PF20510">
    <property type="entry name" value="HgmA_N"/>
    <property type="match status" value="1"/>
</dbReference>
<feature type="domain" description="Homogentisate 1,2-dioxygenase N-terminal" evidence="9">
    <location>
        <begin position="115"/>
        <end position="251"/>
    </location>
</feature>
<dbReference type="Gene3D" id="2.60.120.10">
    <property type="entry name" value="Jelly Rolls"/>
    <property type="match status" value="1"/>
</dbReference>
<comment type="caution">
    <text evidence="10">The sequence shown here is derived from an EMBL/GenBank/DDBJ whole genome shotgun (WGS) entry which is preliminary data.</text>
</comment>
<reference evidence="10" key="1">
    <citation type="submission" date="2021-05" db="EMBL/GenBank/DDBJ databases">
        <authorList>
            <person name="Pietrasiak N."/>
            <person name="Ward R."/>
            <person name="Stajich J.E."/>
            <person name="Kurbessoian T."/>
        </authorList>
    </citation>
    <scope>NUCLEOTIDE SEQUENCE</scope>
    <source>
        <strain evidence="10">JT2-VF2</strain>
    </source>
</reference>
<keyword evidence="3 8" id="KW-0479">Metal-binding</keyword>
<sequence>MTYYYKLGKIPHKRHTQFRQPNGSLYHEELISIHGFSGVQSLLYHLRPPTQIQKILVEQKVEIPYEETGALLHRHLRTATVGLSGDAIASRVPLMANADICISVARPTQPMRYWYRFAHGDEIIFIHDGSGVLESQYGILRYKAGDYLVIPTGVLWRIIPDAGIEQRMLAIEAHGHIEPPARYLNRYGQFLEHSPYCERDIRPPDELVTYDEEGEFEVRVKAQDQITSYLYRHHPLDVVGWDGHLWPFAFNIEDFEPITGRLHQPPPVHQTFEAPGFVVCSFVPRLFDYHPQAIPAPYNHSNVDSDEVIYYVEGNFMSRKGIDRASITVHPSGIPHGPHPGMYEGSIGKERTNELAVMIDTFRPLKLTKYALALEDKAYSYSWISHIGEPVHGFKP</sequence>
<evidence type="ECO:0000313" key="11">
    <source>
        <dbReference type="Proteomes" id="UP000715781"/>
    </source>
</evidence>
<dbReference type="InterPro" id="IPR011051">
    <property type="entry name" value="RmlC_Cupin_sf"/>
</dbReference>
<dbReference type="GO" id="GO:0046872">
    <property type="term" value="F:metal ion binding"/>
    <property type="evidence" value="ECO:0007669"/>
    <property type="project" value="UniProtKB-KW"/>
</dbReference>
<evidence type="ECO:0000256" key="2">
    <source>
        <dbReference type="ARBA" id="ARBA00007757"/>
    </source>
</evidence>
<dbReference type="GO" id="GO:0004411">
    <property type="term" value="F:homogentisate 1,2-dioxygenase activity"/>
    <property type="evidence" value="ECO:0007669"/>
    <property type="project" value="UniProtKB-EC"/>
</dbReference>
<keyword evidence="6 8" id="KW-0408">Iron</keyword>
<accession>A0A951Q128</accession>
<keyword evidence="5 10" id="KW-0560">Oxidoreductase</keyword>
<dbReference type="Proteomes" id="UP000715781">
    <property type="component" value="Unassembled WGS sequence"/>
</dbReference>
<protein>
    <submittedName>
        <fullName evidence="10">Homogentisate 1,2-dioxygenase</fullName>
        <ecNumber evidence="10">1.13.11.5</ecNumber>
    </submittedName>
</protein>
<evidence type="ECO:0000256" key="3">
    <source>
        <dbReference type="ARBA" id="ARBA00022723"/>
    </source>
</evidence>
<dbReference type="SUPFAM" id="SSF51182">
    <property type="entry name" value="RmlC-like cupins"/>
    <property type="match status" value="1"/>
</dbReference>
<evidence type="ECO:0000256" key="4">
    <source>
        <dbReference type="ARBA" id="ARBA00022964"/>
    </source>
</evidence>
<feature type="binding site" evidence="8">
    <location>
        <position position="336"/>
    </location>
    <ligand>
        <name>Fe cation</name>
        <dbReference type="ChEBI" id="CHEBI:24875"/>
    </ligand>
</feature>
<evidence type="ECO:0000256" key="8">
    <source>
        <dbReference type="PIRSR" id="PIRSR605708-2"/>
    </source>
</evidence>
<keyword evidence="4" id="KW-0223">Dioxygenase</keyword>
<dbReference type="InterPro" id="IPR014710">
    <property type="entry name" value="RmlC-like_jellyroll"/>
</dbReference>
<dbReference type="GO" id="GO:0006570">
    <property type="term" value="P:tyrosine metabolic process"/>
    <property type="evidence" value="ECO:0007669"/>
    <property type="project" value="InterPro"/>
</dbReference>
<comment type="cofactor">
    <cofactor evidence="1 8">
        <name>Fe cation</name>
        <dbReference type="ChEBI" id="CHEBI:24875"/>
    </cofactor>
</comment>
<evidence type="ECO:0000259" key="9">
    <source>
        <dbReference type="Pfam" id="PF20510"/>
    </source>
</evidence>
<dbReference type="GO" id="GO:0005737">
    <property type="term" value="C:cytoplasm"/>
    <property type="evidence" value="ECO:0007669"/>
    <property type="project" value="TreeGrafter"/>
</dbReference>
<feature type="binding site" evidence="8">
    <location>
        <position position="336"/>
    </location>
    <ligand>
        <name>homogentisate</name>
        <dbReference type="ChEBI" id="CHEBI:16169"/>
    </ligand>
</feature>
<dbReference type="InterPro" id="IPR005708">
    <property type="entry name" value="Homogentis_dOase"/>
</dbReference>
<organism evidence="10 11">
    <name type="scientific">Mojavia pulchra JT2-VF2</name>
    <dbReference type="NCBI Taxonomy" id="287848"/>
    <lineage>
        <taxon>Bacteria</taxon>
        <taxon>Bacillati</taxon>
        <taxon>Cyanobacteriota</taxon>
        <taxon>Cyanophyceae</taxon>
        <taxon>Nostocales</taxon>
        <taxon>Nostocaceae</taxon>
    </lineage>
</organism>
<dbReference type="PANTHER" id="PTHR11056:SF0">
    <property type="entry name" value="HOMOGENTISATE 1,2-DIOXYGENASE"/>
    <property type="match status" value="1"/>
</dbReference>
<evidence type="ECO:0000256" key="1">
    <source>
        <dbReference type="ARBA" id="ARBA00001962"/>
    </source>
</evidence>
<dbReference type="InterPro" id="IPR046452">
    <property type="entry name" value="HgmA_N"/>
</dbReference>
<evidence type="ECO:0000256" key="5">
    <source>
        <dbReference type="ARBA" id="ARBA00023002"/>
    </source>
</evidence>
<feature type="binding site" evidence="8">
    <location>
        <position position="300"/>
    </location>
    <ligand>
        <name>Fe cation</name>
        <dbReference type="ChEBI" id="CHEBI:24875"/>
    </ligand>
</feature>
<feature type="binding site" evidence="8">
    <location>
        <position position="306"/>
    </location>
    <ligand>
        <name>Fe cation</name>
        <dbReference type="ChEBI" id="CHEBI:24875"/>
    </ligand>
</feature>
<gene>
    <name evidence="10" type="ORF">KME32_17295</name>
</gene>